<gene>
    <name evidence="1" type="ORF">SDC9_208543</name>
</gene>
<dbReference type="AlphaFoldDB" id="A0A645JB16"/>
<reference evidence="1" key="1">
    <citation type="submission" date="2019-08" db="EMBL/GenBank/DDBJ databases">
        <authorList>
            <person name="Kucharzyk K."/>
            <person name="Murdoch R.W."/>
            <person name="Higgins S."/>
            <person name="Loffler F."/>
        </authorList>
    </citation>
    <scope>NUCLEOTIDE SEQUENCE</scope>
</reference>
<name>A0A645JB16_9ZZZZ</name>
<accession>A0A645JB16</accession>
<evidence type="ECO:0000313" key="1">
    <source>
        <dbReference type="EMBL" id="MPN60811.1"/>
    </source>
</evidence>
<proteinExistence type="predicted"/>
<organism evidence="1">
    <name type="scientific">bioreactor metagenome</name>
    <dbReference type="NCBI Taxonomy" id="1076179"/>
    <lineage>
        <taxon>unclassified sequences</taxon>
        <taxon>metagenomes</taxon>
        <taxon>ecological metagenomes</taxon>
    </lineage>
</organism>
<comment type="caution">
    <text evidence="1">The sequence shown here is derived from an EMBL/GenBank/DDBJ whole genome shotgun (WGS) entry which is preliminary data.</text>
</comment>
<sequence>MDLTGSPGCLIQRLYCAKGAVEGDIRIFHHIISVGLCRWFDIDGAHIGVHSFQVLQTGQP</sequence>
<protein>
    <submittedName>
        <fullName evidence="1">Uncharacterized protein</fullName>
    </submittedName>
</protein>
<dbReference type="EMBL" id="VSSQ01136544">
    <property type="protein sequence ID" value="MPN60811.1"/>
    <property type="molecule type" value="Genomic_DNA"/>
</dbReference>